<evidence type="ECO:0000256" key="1">
    <source>
        <dbReference type="SAM" id="MobiDB-lite"/>
    </source>
</evidence>
<feature type="signal peptide" evidence="2">
    <location>
        <begin position="1"/>
        <end position="22"/>
    </location>
</feature>
<evidence type="ECO:0000313" key="4">
    <source>
        <dbReference type="Proteomes" id="UP000694844"/>
    </source>
</evidence>
<feature type="region of interest" description="Disordered" evidence="1">
    <location>
        <begin position="505"/>
        <end position="568"/>
    </location>
</feature>
<dbReference type="GeneID" id="111130788"/>
<gene>
    <name evidence="5" type="primary">LOC111130788</name>
</gene>
<dbReference type="PANTHER" id="PTHR45985">
    <property type="match status" value="1"/>
</dbReference>
<feature type="chain" id="PRO_5034805835" evidence="2">
    <location>
        <begin position="23"/>
        <end position="1021"/>
    </location>
</feature>
<dbReference type="RefSeq" id="XP_022333733.1">
    <property type="nucleotide sequence ID" value="XM_022478025.1"/>
</dbReference>
<dbReference type="Pfam" id="PF01522">
    <property type="entry name" value="Polysacc_deac_1"/>
    <property type="match status" value="1"/>
</dbReference>
<evidence type="ECO:0000256" key="2">
    <source>
        <dbReference type="SAM" id="SignalP"/>
    </source>
</evidence>
<keyword evidence="2" id="KW-0732">Signal</keyword>
<dbReference type="Proteomes" id="UP000694844">
    <property type="component" value="Chromosome 4"/>
</dbReference>
<feature type="region of interest" description="Disordered" evidence="1">
    <location>
        <begin position="440"/>
        <end position="468"/>
    </location>
</feature>
<feature type="compositionally biased region" description="Basic and acidic residues" evidence="1">
    <location>
        <begin position="531"/>
        <end position="546"/>
    </location>
</feature>
<reference evidence="5" key="1">
    <citation type="submission" date="2025-08" db="UniProtKB">
        <authorList>
            <consortium name="RefSeq"/>
        </authorList>
    </citation>
    <scope>IDENTIFICATION</scope>
    <source>
        <tissue evidence="5">Whole sample</tissue>
    </source>
</reference>
<dbReference type="PANTHER" id="PTHR45985:SF8">
    <property type="entry name" value="CHITIN DEACETYLASE-LIKE 9, ISOFORM A"/>
    <property type="match status" value="1"/>
</dbReference>
<protein>
    <submittedName>
        <fullName evidence="5">Uncharacterized protein LOC111130788</fullName>
    </submittedName>
</protein>
<feature type="compositionally biased region" description="Polar residues" evidence="1">
    <location>
        <begin position="399"/>
        <end position="408"/>
    </location>
</feature>
<feature type="region of interest" description="Disordered" evidence="1">
    <location>
        <begin position="378"/>
        <end position="408"/>
    </location>
</feature>
<proteinExistence type="predicted"/>
<sequence>MNLFGRFFQFVVLLFVFGWTLGASPATCYKCKKGDTCKPPTCVCCGKDMPLEKSRTPQMVFFTFDDAVNTYVASFYRKLFDANRRNPNGCPISMTLFISHANTVYSLVREFYQKGFEIASHSVTHSHPNMNTFKTEAGKQKENLAKKARIPISEIQGWRSPFLEPMGDAQPNILQDLGYSYDATLTVSKGKQTEKAPVPFTLDYGWPYDCKINPCPKSAHRGFWEVPVVSVTDYLGEYECVYVDGCNNPPPDEESAYNFLWENFNSYYKTNKAPFGINMHAAWFYVPDRFRAMDRFIQDLLKLDDVYIVSVKQVIAWLKTPVPIGELKDFQPWSCANPRDRDAPKLHAKGHFANKATQHHTAENSVPKTEIAHTRYNAHAHGDSHRRTNAHSQHHSYVGHNSDTQQRSYSAYHTGNTRSNQTPSHQSFENSYLYQKMMKRKALREQSTTTTTTLPPPPVKPSRVDLGLSIPKPPLHLLEQTKQRQHVNSSPIYSWQPFLTRAVNRETKHQETDRKSHRETSSSFINRPSHGSHDTHHQHSHWESHHVPPKINVPRLPDTWSTSHGQNEGRIVLNAREFKNKESTTQKPISTFDNVYYVSNIEPVSNKANQTDLQSPVTTTKSPEKESFKFIGPWNTENGRTESPVISSLNEWLETQQKQKHISSSQSKNNNILFQSSGFQFHNAETTTEKSVVEQSGTKVLTAPPNTETLKESSCKQGVNCKMPECFCKTTKYPTDMSLADMPQIVYITVDGPLNFLTYSKMKTLFKENRQNPNGCRIGATFFANGRGTSYRLASMLNNDGIEIGLNGQQTTSYETSEGLQADIDQQSDHLRIYSGITDENIRGWRSSELSEQIMPYINVLRNKTLYDSSLVMKNKTGLDKNKPWPFTLDFGVGDCEGENCSSTDYAGIWEVPVIPMKTANGETCAYADKCREPKSTQETVDYLMKNFNSYYEKNKAPFGIHISRDWFYWYNNKNFAGLSEFVDTLLQKKDVYIVSVSNLLQWMKNPVSLSSAKSFASWGC</sequence>
<accession>A0A8B8E1Q7</accession>
<dbReference type="InterPro" id="IPR011330">
    <property type="entry name" value="Glyco_hydro/deAcase_b/a-brl"/>
</dbReference>
<evidence type="ECO:0000313" key="5">
    <source>
        <dbReference type="RefSeq" id="XP_022333733.1"/>
    </source>
</evidence>
<dbReference type="OrthoDB" id="504708at2759"/>
<dbReference type="InterPro" id="IPR002509">
    <property type="entry name" value="NODB_dom"/>
</dbReference>
<organism evidence="4 5">
    <name type="scientific">Crassostrea virginica</name>
    <name type="common">Eastern oyster</name>
    <dbReference type="NCBI Taxonomy" id="6565"/>
    <lineage>
        <taxon>Eukaryota</taxon>
        <taxon>Metazoa</taxon>
        <taxon>Spiralia</taxon>
        <taxon>Lophotrochozoa</taxon>
        <taxon>Mollusca</taxon>
        <taxon>Bivalvia</taxon>
        <taxon>Autobranchia</taxon>
        <taxon>Pteriomorphia</taxon>
        <taxon>Ostreida</taxon>
        <taxon>Ostreoidea</taxon>
        <taxon>Ostreidae</taxon>
        <taxon>Crassostrea</taxon>
    </lineage>
</organism>
<name>A0A8B8E1Q7_CRAVI</name>
<dbReference type="AlphaFoldDB" id="A0A8B8E1Q7"/>
<evidence type="ECO:0000259" key="3">
    <source>
        <dbReference type="Pfam" id="PF01522"/>
    </source>
</evidence>
<dbReference type="SUPFAM" id="SSF88713">
    <property type="entry name" value="Glycoside hydrolase/deacetylase"/>
    <property type="match status" value="2"/>
</dbReference>
<feature type="compositionally biased region" description="Basic and acidic residues" evidence="1">
    <location>
        <begin position="505"/>
        <end position="520"/>
    </location>
</feature>
<dbReference type="GO" id="GO:0016810">
    <property type="term" value="F:hydrolase activity, acting on carbon-nitrogen (but not peptide) bonds"/>
    <property type="evidence" value="ECO:0007669"/>
    <property type="project" value="InterPro"/>
</dbReference>
<feature type="domain" description="NodB homology" evidence="3">
    <location>
        <begin position="54"/>
        <end position="146"/>
    </location>
</feature>
<dbReference type="Gene3D" id="3.20.20.370">
    <property type="entry name" value="Glycoside hydrolase/deacetylase"/>
    <property type="match status" value="2"/>
</dbReference>
<dbReference type="InterPro" id="IPR052740">
    <property type="entry name" value="CE4"/>
</dbReference>
<keyword evidence="4" id="KW-1185">Reference proteome</keyword>
<dbReference type="KEGG" id="cvn:111130788"/>
<dbReference type="GO" id="GO:0005975">
    <property type="term" value="P:carbohydrate metabolic process"/>
    <property type="evidence" value="ECO:0007669"/>
    <property type="project" value="InterPro"/>
</dbReference>